<protein>
    <submittedName>
        <fullName evidence="2">Endodeoxyribonuclease-like protein</fullName>
    </submittedName>
</protein>
<dbReference type="eggNOG" id="KOG3020">
    <property type="taxonomic scope" value="Eukaryota"/>
</dbReference>
<sequence>MCPPTDSSPPSPPGNSNTPFPWHIGLFDAHCHATDTMSSIPLIHSMRARGLTIMATRSQDQALVAEVAAEHGVSNREALSAETEGKGKGKGKVVPAFGWHPWFSYQLYDDSLPEWASSAGPLTGEMKEKHYGSVLQPEPDKKFITALPDPIPLSQFISQTRGFVQYLQAAGKPVLIGEVGLDKAFRIPWPWGFHPPSQGQGSPSPNNEDDGKGEEGTMTPGGREGRMLSPYHVRMGHQQAVLRAQLRLAGELGVPVSVHGVQVHGVLHDVLAGLWKGFEKEVVSRRKMKMVAPGAEDYFSSSEDEDYDYSDDDGALGRKVKPKLEKNPKSYVPKPFPPRICLHSYSSSPQMLTQYIHPAVPAEVYFSFSTAINLSTAGGASKFPEVVRACPDDRILVESDLHVAGEEMDRALEDICRRVCEVKGWELEDGVRRLRGNWERFVFG</sequence>
<dbReference type="HOGENOM" id="CLU_031506_3_0_1"/>
<dbReference type="InterPro" id="IPR001130">
    <property type="entry name" value="TatD-like"/>
</dbReference>
<name>G0S8I7_CHATD</name>
<dbReference type="InterPro" id="IPR032466">
    <property type="entry name" value="Metal_Hydrolase"/>
</dbReference>
<dbReference type="AlphaFoldDB" id="G0S8I7"/>
<dbReference type="InterPro" id="IPR053044">
    <property type="entry name" value="Metallo-hydrolase/TatD-type"/>
</dbReference>
<dbReference type="PANTHER" id="PTHR47345:SF1">
    <property type="entry name" value="CUT9-INTERACTING PROTEIN SCN1"/>
    <property type="match status" value="1"/>
</dbReference>
<dbReference type="Gene3D" id="3.20.20.140">
    <property type="entry name" value="Metal-dependent hydrolases"/>
    <property type="match status" value="1"/>
</dbReference>
<accession>G0S8I7</accession>
<evidence type="ECO:0000256" key="1">
    <source>
        <dbReference type="SAM" id="MobiDB-lite"/>
    </source>
</evidence>
<dbReference type="SUPFAM" id="SSF51556">
    <property type="entry name" value="Metallo-dependent hydrolases"/>
    <property type="match status" value="1"/>
</dbReference>
<organism evidence="3">
    <name type="scientific">Chaetomium thermophilum (strain DSM 1495 / CBS 144.50 / IMI 039719)</name>
    <name type="common">Thermochaetoides thermophila</name>
    <dbReference type="NCBI Taxonomy" id="759272"/>
    <lineage>
        <taxon>Eukaryota</taxon>
        <taxon>Fungi</taxon>
        <taxon>Dikarya</taxon>
        <taxon>Ascomycota</taxon>
        <taxon>Pezizomycotina</taxon>
        <taxon>Sordariomycetes</taxon>
        <taxon>Sordariomycetidae</taxon>
        <taxon>Sordariales</taxon>
        <taxon>Chaetomiaceae</taxon>
        <taxon>Thermochaetoides</taxon>
    </lineage>
</organism>
<dbReference type="Proteomes" id="UP000008066">
    <property type="component" value="Unassembled WGS sequence"/>
</dbReference>
<dbReference type="GeneID" id="18257041"/>
<gene>
    <name evidence="2" type="ORF">CTHT_0030030</name>
</gene>
<evidence type="ECO:0000313" key="3">
    <source>
        <dbReference type="Proteomes" id="UP000008066"/>
    </source>
</evidence>
<proteinExistence type="predicted"/>
<dbReference type="OrthoDB" id="413993at2759"/>
<feature type="compositionally biased region" description="Low complexity" evidence="1">
    <location>
        <begin position="195"/>
        <end position="205"/>
    </location>
</feature>
<dbReference type="GO" id="GO:0016788">
    <property type="term" value="F:hydrolase activity, acting on ester bonds"/>
    <property type="evidence" value="ECO:0007669"/>
    <property type="project" value="InterPro"/>
</dbReference>
<evidence type="ECO:0000313" key="2">
    <source>
        <dbReference type="EMBL" id="EGS21161.1"/>
    </source>
</evidence>
<dbReference type="EMBL" id="GL988041">
    <property type="protein sequence ID" value="EGS21161.1"/>
    <property type="molecule type" value="Genomic_DNA"/>
</dbReference>
<feature type="region of interest" description="Disordered" evidence="1">
    <location>
        <begin position="298"/>
        <end position="322"/>
    </location>
</feature>
<feature type="region of interest" description="Disordered" evidence="1">
    <location>
        <begin position="192"/>
        <end position="225"/>
    </location>
</feature>
<reference evidence="2 3" key="1">
    <citation type="journal article" date="2011" name="Cell">
        <title>Insight into structure and assembly of the nuclear pore complex by utilizing the genome of a eukaryotic thermophile.</title>
        <authorList>
            <person name="Amlacher S."/>
            <person name="Sarges P."/>
            <person name="Flemming D."/>
            <person name="van Noort V."/>
            <person name="Kunze R."/>
            <person name="Devos D.P."/>
            <person name="Arumugam M."/>
            <person name="Bork P."/>
            <person name="Hurt E."/>
        </authorList>
    </citation>
    <scope>NUCLEOTIDE SEQUENCE [LARGE SCALE GENOMIC DNA]</scope>
    <source>
        <strain evidence="3">DSM 1495 / CBS 144.50 / IMI 039719</strain>
    </source>
</reference>
<keyword evidence="3" id="KW-1185">Reference proteome</keyword>
<dbReference type="OMA" id="VPCFGWH"/>
<feature type="compositionally biased region" description="Acidic residues" evidence="1">
    <location>
        <begin position="302"/>
        <end position="314"/>
    </location>
</feature>
<dbReference type="RefSeq" id="XP_006693457.1">
    <property type="nucleotide sequence ID" value="XM_006693394.1"/>
</dbReference>
<dbReference type="PANTHER" id="PTHR47345">
    <property type="entry name" value="CUT9-INTERACTING PROTEIN SCN1"/>
    <property type="match status" value="1"/>
</dbReference>
<dbReference type="Pfam" id="PF01026">
    <property type="entry name" value="TatD_DNase"/>
    <property type="match status" value="1"/>
</dbReference>
<dbReference type="KEGG" id="cthr:CTHT_0030030"/>